<organism evidence="2 3">
    <name type="scientific">Oceanobacillus oncorhynchi</name>
    <dbReference type="NCBI Taxonomy" id="545501"/>
    <lineage>
        <taxon>Bacteria</taxon>
        <taxon>Bacillati</taxon>
        <taxon>Bacillota</taxon>
        <taxon>Bacilli</taxon>
        <taxon>Bacillales</taxon>
        <taxon>Bacillaceae</taxon>
        <taxon>Oceanobacillus</taxon>
    </lineage>
</organism>
<evidence type="ECO:0000256" key="1">
    <source>
        <dbReference type="SAM" id="SignalP"/>
    </source>
</evidence>
<dbReference type="SUPFAM" id="SSF89392">
    <property type="entry name" value="Prokaryotic lipoproteins and lipoprotein localization factors"/>
    <property type="match status" value="1"/>
</dbReference>
<proteinExistence type="predicted"/>
<feature type="signal peptide" evidence="1">
    <location>
        <begin position="1"/>
        <end position="21"/>
    </location>
</feature>
<evidence type="ECO:0000313" key="2">
    <source>
        <dbReference type="EMBL" id="CEI82524.1"/>
    </source>
</evidence>
<dbReference type="OrthoDB" id="9785380at2"/>
<feature type="chain" id="PRO_5001976234" evidence="1">
    <location>
        <begin position="22"/>
        <end position="345"/>
    </location>
</feature>
<dbReference type="PROSITE" id="PS51257">
    <property type="entry name" value="PROKAR_LIPOPROTEIN"/>
    <property type="match status" value="1"/>
</dbReference>
<dbReference type="EMBL" id="CDGG01000001">
    <property type="protein sequence ID" value="CEI82524.1"/>
    <property type="molecule type" value="Genomic_DNA"/>
</dbReference>
<dbReference type="Gene3D" id="2.50.20.10">
    <property type="entry name" value="Lipoprotein localisation LolA/LolB/LppX"/>
    <property type="match status" value="1"/>
</dbReference>
<dbReference type="RefSeq" id="WP_042532414.1">
    <property type="nucleotide sequence ID" value="NZ_CDGG01000001.1"/>
</dbReference>
<dbReference type="InterPro" id="IPR029046">
    <property type="entry name" value="LolA/LolB/LppX"/>
</dbReference>
<keyword evidence="3" id="KW-1185">Reference proteome</keyword>
<accession>A0A0A1MS44</accession>
<gene>
    <name evidence="2" type="primary">ydcC</name>
    <name evidence="2" type="ORF">BN997_02392</name>
</gene>
<dbReference type="AlphaFoldDB" id="A0A0A1MS44"/>
<sequence length="345" mass="38682">MINRRFFSVVLLLGALSLVLAACGEKTQEDVVEELQETVADLEGYKATADMTMNTGEQEQTFLIDIWYQADDQYRVKLENEAEQNESQVILKNMDGVFVLTPALEKSFKFQSDWPENSSQPYLLQSLVNDVLNDPEAQFETTEDHYIFRTKTNYQSNNNLPAQEIYFDKSSYTPAMVNVLNQDGEPLVNVTFHGFDLDATFAEDDFTMEKNMEQETDEESAGAEEGAAVETAAQEVRELYPTFTAGAEMADKQEVPLEDGERIITTFEGEKNFTLVQEIRETAPVSSAPEVVNGDIVNLGATVAGLEDNVLKWSYQGVDYQLASTELTKEEMIEVAQSVQGQLTK</sequence>
<keyword evidence="1" id="KW-0732">Signal</keyword>
<dbReference type="InterPro" id="IPR052944">
    <property type="entry name" value="Sporulation_related"/>
</dbReference>
<dbReference type="Proteomes" id="UP000040453">
    <property type="component" value="Unassembled WGS sequence"/>
</dbReference>
<dbReference type="PANTHER" id="PTHR37507:SF2">
    <property type="entry name" value="SPORULATION PROTEIN YDCC"/>
    <property type="match status" value="1"/>
</dbReference>
<dbReference type="STRING" id="545501.BN997_02392"/>
<reference evidence="2 3" key="1">
    <citation type="submission" date="2014-11" db="EMBL/GenBank/DDBJ databases">
        <authorList>
            <person name="Urmite Genomes Urmite Genomes"/>
        </authorList>
    </citation>
    <scope>NUCLEOTIDE SEQUENCE [LARGE SCALE GENOMIC DNA]</scope>
    <source>
        <strain evidence="2 3">Oc5</strain>
    </source>
</reference>
<name>A0A0A1MS44_9BACI</name>
<dbReference type="PANTHER" id="PTHR37507">
    <property type="entry name" value="SPORULATION PROTEIN YDCC"/>
    <property type="match status" value="1"/>
</dbReference>
<protein>
    <submittedName>
        <fullName evidence="2">Sporulation protein YdcC</fullName>
    </submittedName>
</protein>
<evidence type="ECO:0000313" key="3">
    <source>
        <dbReference type="Proteomes" id="UP000040453"/>
    </source>
</evidence>